<keyword evidence="2" id="KW-0418">Kinase</keyword>
<sequence>MPRGTPIQAPTMSTEEADLLVFQQCRSTIIGSGTFISIPEMQNLLRGRFRQGMPKVVTEALHGLSQIVFEVGTQIQVIFSMQQVVTLHELEAQILANNKNFAGVASFDALKLGPLRAHYLVQRQFKPEALCSTARPPALSATDVIVHIGEWLARHWEEQPKGTKLDVSIVLQALAEKHKLASPAELGVVIRSNAFLISLLGKAINAGKRADTIAQRQLDSLLQRLAIEKRQAEADRVKQAAHEASELKQQAAALRTQSCTRLKHLLLDEALSETAASAIVLVALPPTLTLEQLLSFSDEEALLAKAAHVMASGLVDVLPVELPPAEAVEILLAELLEADPDVNAVANALSAFCSEAQNDEPLALVHRDDVAETDPEEYCIVAPDTVINCEDEESKDDVGDDHIGGVRKQLVNIRIQHMLRTRLAPALVHLMQQAVAHGISRPALHSPPKPAVIIDHLRSLLEAVPNDRPVLERLALAEEQLVEQLHLRSFDQLQLDSRSFLAFCAEHALELQPLLPTSASSEVASGRTHALKLATALLTVAPAMRSSTLWALCASHFDGVASDPKQLGWDDAEALHESAKLLPSENRLERRLPSAWALLATVADSVGIVSLESCGRLGPMTAEDGALAISAAPPLHDLADVLHWREIFAPTLGELRSFLEASQSEPVLETSHGRFVRLLEGTPSTFRAAVDAMKPVTAAAIASYLVCQAGNVARAPLALLGRDAERGFRTVSDERRVVRFTLEALSVLPTPLVASLGGPVFFEATRAVLPDACSQLLDMARGHTKYERTLHMLGYCMGVSPFFSAFMSRLRESETEESVSLIEPPGCNSSADRTSAALNVSELLASVGTSLPGLLQDTSAGGEMLDAAVESSDVAPAEMHTRGDDPITARTMSAALCKRAAAQNGLTESPTESSLSMQAVLQRAINRLAGELYAGNVHFVLELIQNADDNTYPVDATPTLRMIATPTVLRFENNEVGFSEENVLALCSIGASTKKASDAGYIGNKGIGFKSVFKATTRPEIHSGPFHLQFDKDQPLGYIVPRPVDPLPGPHAKGTCVLLPLELSTADSTLRDFRLHLTEIQPTLLLFLHRLRRIELLDEISGSKRILSLERSSSDTVTLVDESSRLATVAGDGDARSTSSKRDWLVVRETLDARGRREQIQTTEIALAFPLRAHSDVPGEAGANAQASLPPMPVFAYLPLRSYGLKFVLQAECAATHHPPRQLT</sequence>
<dbReference type="PANTHER" id="PTHR32387">
    <property type="entry name" value="WU:FJ29H11"/>
    <property type="match status" value="1"/>
</dbReference>
<dbReference type="InterPro" id="IPR052957">
    <property type="entry name" value="Auxin_embryo_med"/>
</dbReference>
<protein>
    <submittedName>
        <fullName evidence="2">Serine threonine protein kinase</fullName>
    </submittedName>
</protein>
<organism evidence="2 3">
    <name type="scientific">Chrysochromulina tobinii</name>
    <dbReference type="NCBI Taxonomy" id="1460289"/>
    <lineage>
        <taxon>Eukaryota</taxon>
        <taxon>Haptista</taxon>
        <taxon>Haptophyta</taxon>
        <taxon>Prymnesiophyceae</taxon>
        <taxon>Prymnesiales</taxon>
        <taxon>Chrysochromulinaceae</taxon>
        <taxon>Chrysochromulina</taxon>
    </lineage>
</organism>
<dbReference type="InterPro" id="IPR036890">
    <property type="entry name" value="HATPase_C_sf"/>
</dbReference>
<keyword evidence="1" id="KW-0175">Coiled coil</keyword>
<dbReference type="AlphaFoldDB" id="A0A0M0JIZ0"/>
<accession>A0A0M0JIZ0</accession>
<dbReference type="GO" id="GO:0016301">
    <property type="term" value="F:kinase activity"/>
    <property type="evidence" value="ECO:0007669"/>
    <property type="project" value="UniProtKB-KW"/>
</dbReference>
<dbReference type="Gene3D" id="3.30.565.10">
    <property type="entry name" value="Histidine kinase-like ATPase, C-terminal domain"/>
    <property type="match status" value="1"/>
</dbReference>
<name>A0A0M0JIZ0_9EUKA</name>
<reference evidence="3" key="1">
    <citation type="journal article" date="2015" name="PLoS Genet.">
        <title>Genome Sequence and Transcriptome Analyses of Chrysochromulina tobin: Metabolic Tools for Enhanced Algal Fitness in the Prominent Order Prymnesiales (Haptophyceae).</title>
        <authorList>
            <person name="Hovde B.T."/>
            <person name="Deodato C.R."/>
            <person name="Hunsperger H.M."/>
            <person name="Ryken S.A."/>
            <person name="Yost W."/>
            <person name="Jha R.K."/>
            <person name="Patterson J."/>
            <person name="Monnat R.J. Jr."/>
            <person name="Barlow S.B."/>
            <person name="Starkenburg S.R."/>
            <person name="Cattolico R.A."/>
        </authorList>
    </citation>
    <scope>NUCLEOTIDE SEQUENCE</scope>
    <source>
        <strain evidence="3">CCMP291</strain>
    </source>
</reference>
<proteinExistence type="predicted"/>
<keyword evidence="3" id="KW-1185">Reference proteome</keyword>
<comment type="caution">
    <text evidence="2">The sequence shown here is derived from an EMBL/GenBank/DDBJ whole genome shotgun (WGS) entry which is preliminary data.</text>
</comment>
<gene>
    <name evidence="2" type="ORF">Ctob_007112</name>
</gene>
<dbReference type="OrthoDB" id="8935227at2759"/>
<keyword evidence="2" id="KW-0808">Transferase</keyword>
<evidence type="ECO:0000256" key="1">
    <source>
        <dbReference type="SAM" id="Coils"/>
    </source>
</evidence>
<dbReference type="PANTHER" id="PTHR32387:SF0">
    <property type="entry name" value="PROTEIN NO VEIN"/>
    <property type="match status" value="1"/>
</dbReference>
<dbReference type="NCBIfam" id="NF047352">
    <property type="entry name" value="P_loop_sacsin"/>
    <property type="match status" value="1"/>
</dbReference>
<dbReference type="Proteomes" id="UP000037460">
    <property type="component" value="Unassembled WGS sequence"/>
</dbReference>
<evidence type="ECO:0000313" key="3">
    <source>
        <dbReference type="Proteomes" id="UP000037460"/>
    </source>
</evidence>
<evidence type="ECO:0000313" key="2">
    <source>
        <dbReference type="EMBL" id="KOO26561.1"/>
    </source>
</evidence>
<dbReference type="SUPFAM" id="SSF55874">
    <property type="entry name" value="ATPase domain of HSP90 chaperone/DNA topoisomerase II/histidine kinase"/>
    <property type="match status" value="1"/>
</dbReference>
<dbReference type="EMBL" id="JWZX01002834">
    <property type="protein sequence ID" value="KOO26561.1"/>
    <property type="molecule type" value="Genomic_DNA"/>
</dbReference>
<feature type="coiled-coil region" evidence="1">
    <location>
        <begin position="215"/>
        <end position="257"/>
    </location>
</feature>